<sequence length="298" mass="30889">METNARIAELIDRRQPFVHATVVRAEPPTSARTGDEAIVLPDGSIEGFVGGQCAESSVRKAALDALRSEESVLLRVLPDGQAQFPEAPGATVVVNPCLSGGALEIFLAPRLPAARLYLMGTNPAADAVADLARMLGFQIERVEEGGGPDGAVAAVIVGLGGNESESIRAALDAGVGYIGLVASRIRGASVLAQLELDEAERARIHTPAGLPIGARTPAEIALSILAQIVHGIRLGGLAGRSPALDAALAAAARDTVTDPICGMAVTVREGTPRVELGGQTYWFCSTGCRDRFESERSP</sequence>
<dbReference type="PANTHER" id="PTHR30388:SF4">
    <property type="entry name" value="MOLYBDENUM COFACTOR INSERTION CHAPERONE PAOD"/>
    <property type="match status" value="1"/>
</dbReference>
<dbReference type="RefSeq" id="WP_072749637.1">
    <property type="nucleotide sequence ID" value="NZ_FOAW01000016.1"/>
</dbReference>
<dbReference type="InterPro" id="IPR003777">
    <property type="entry name" value="XdhC_CoxI"/>
</dbReference>
<protein>
    <submittedName>
        <fullName evidence="2">Xanthine dehydrogenase accessory factor</fullName>
    </submittedName>
</protein>
<name>A0A1H7TN75_9NOCA</name>
<feature type="domain" description="TRASH" evidence="1">
    <location>
        <begin position="258"/>
        <end position="296"/>
    </location>
</feature>
<dbReference type="EMBL" id="FOAW01000016">
    <property type="protein sequence ID" value="SEL86138.1"/>
    <property type="molecule type" value="Genomic_DNA"/>
</dbReference>
<dbReference type="Pfam" id="PF02625">
    <property type="entry name" value="XdhC_CoxI"/>
    <property type="match status" value="1"/>
</dbReference>
<dbReference type="Proteomes" id="UP000198677">
    <property type="component" value="Unassembled WGS sequence"/>
</dbReference>
<evidence type="ECO:0000313" key="2">
    <source>
        <dbReference type="EMBL" id="SEL86138.1"/>
    </source>
</evidence>
<proteinExistence type="predicted"/>
<dbReference type="SMART" id="SM00746">
    <property type="entry name" value="TRASH"/>
    <property type="match status" value="1"/>
</dbReference>
<keyword evidence="3" id="KW-1185">Reference proteome</keyword>
<dbReference type="InterPro" id="IPR027051">
    <property type="entry name" value="XdhC_Rossmann_dom"/>
</dbReference>
<dbReference type="PANTHER" id="PTHR30388">
    <property type="entry name" value="ALDEHYDE OXIDOREDUCTASE MOLYBDENUM COFACTOR ASSEMBLY PROTEIN"/>
    <property type="match status" value="1"/>
</dbReference>
<dbReference type="OrthoDB" id="5242066at2"/>
<organism evidence="2 3">
    <name type="scientific">Rhodococcus maanshanensis</name>
    <dbReference type="NCBI Taxonomy" id="183556"/>
    <lineage>
        <taxon>Bacteria</taxon>
        <taxon>Bacillati</taxon>
        <taxon>Actinomycetota</taxon>
        <taxon>Actinomycetes</taxon>
        <taxon>Mycobacteriales</taxon>
        <taxon>Nocardiaceae</taxon>
        <taxon>Rhodococcus</taxon>
    </lineage>
</organism>
<gene>
    <name evidence="2" type="ORF">SAMN05444583_11629</name>
</gene>
<reference evidence="3" key="1">
    <citation type="submission" date="2016-10" db="EMBL/GenBank/DDBJ databases">
        <authorList>
            <person name="Varghese N."/>
            <person name="Submissions S."/>
        </authorList>
    </citation>
    <scope>NUCLEOTIDE SEQUENCE [LARGE SCALE GENOMIC DNA]</scope>
    <source>
        <strain evidence="3">DSM 44675</strain>
    </source>
</reference>
<accession>A0A1H7TN75</accession>
<dbReference type="InterPro" id="IPR052698">
    <property type="entry name" value="MoCofactor_Util/Proc"/>
</dbReference>
<dbReference type="Gene3D" id="3.40.50.720">
    <property type="entry name" value="NAD(P)-binding Rossmann-like Domain"/>
    <property type="match status" value="1"/>
</dbReference>
<evidence type="ECO:0000313" key="3">
    <source>
        <dbReference type="Proteomes" id="UP000198677"/>
    </source>
</evidence>
<dbReference type="Pfam" id="PF13478">
    <property type="entry name" value="XdhC_C"/>
    <property type="match status" value="1"/>
</dbReference>
<evidence type="ECO:0000259" key="1">
    <source>
        <dbReference type="SMART" id="SM00746"/>
    </source>
</evidence>
<dbReference type="InterPro" id="IPR011017">
    <property type="entry name" value="TRASH_dom"/>
</dbReference>
<dbReference type="AlphaFoldDB" id="A0A1H7TN75"/>